<comment type="similarity">
    <text evidence="1 4">Belongs to the tektin family.</text>
</comment>
<dbReference type="InterPro" id="IPR048256">
    <property type="entry name" value="Tektin-like"/>
</dbReference>
<comment type="caution">
    <text evidence="7">The sequence shown here is derived from an EMBL/GenBank/DDBJ whole genome shotgun (WGS) entry which is preliminary data.</text>
</comment>
<comment type="subcellular location">
    <subcellularLocation>
        <location evidence="4">Cytoplasm</location>
        <location evidence="4">Cytoskeleton</location>
        <location evidence="4">Cilium axoneme</location>
    </subcellularLocation>
</comment>
<dbReference type="Proteomes" id="UP000639338">
    <property type="component" value="Unassembled WGS sequence"/>
</dbReference>
<evidence type="ECO:0000256" key="3">
    <source>
        <dbReference type="ARBA" id="ARBA00023054"/>
    </source>
</evidence>
<evidence type="ECO:0000256" key="1">
    <source>
        <dbReference type="ARBA" id="ARBA00007209"/>
    </source>
</evidence>
<accession>A0A835CU23</accession>
<protein>
    <recommendedName>
        <fullName evidence="4">Tektin</fullName>
    </recommendedName>
</protein>
<evidence type="ECO:0000256" key="4">
    <source>
        <dbReference type="RuleBase" id="RU367040"/>
    </source>
</evidence>
<evidence type="ECO:0000313" key="8">
    <source>
        <dbReference type="Proteomes" id="UP000639338"/>
    </source>
</evidence>
<keyword evidence="8" id="KW-1185">Reference proteome</keyword>
<keyword evidence="3 5" id="KW-0175">Coiled coil</keyword>
<dbReference type="GO" id="GO:0060294">
    <property type="term" value="P:cilium movement involved in cell motility"/>
    <property type="evidence" value="ECO:0007669"/>
    <property type="project" value="UniProtKB-UniRule"/>
</dbReference>
<dbReference type="InterPro" id="IPR000435">
    <property type="entry name" value="Tektins"/>
</dbReference>
<evidence type="ECO:0000256" key="5">
    <source>
        <dbReference type="SAM" id="Coils"/>
    </source>
</evidence>
<keyword evidence="4" id="KW-0966">Cell projection</keyword>
<reference evidence="7 8" key="1">
    <citation type="submission" date="2020-08" db="EMBL/GenBank/DDBJ databases">
        <title>Aphidius gifuensis genome sequencing and assembly.</title>
        <authorList>
            <person name="Du Z."/>
        </authorList>
    </citation>
    <scope>NUCLEOTIDE SEQUENCE [LARGE SCALE GENOMIC DNA]</scope>
    <source>
        <strain evidence="7">YNYX2018</strain>
        <tissue evidence="7">Adults</tissue>
    </source>
</reference>
<dbReference type="OrthoDB" id="5788000at2759"/>
<evidence type="ECO:0000313" key="7">
    <source>
        <dbReference type="EMBL" id="KAF7992885.1"/>
    </source>
</evidence>
<sequence>MLNRKFLDDKCSGNDPGRVRDIKKCPTEMANIVEPKNEFCEQQNLVNQPEMMLHEEEKNEEQSTPPYFPQPDDDLPAKDEGPMMPLGPWATGRVVYSPINGMTGLRPVVDRYSITRFSPAEWRLHNKSFFDQSKHTINDAKFVEKISRENNMKIYKDTDKIQLDNRDKLSERSSLIHKWKTELERALFEITEEIELLEGEHRRVKQTLSVLTIPESISGEFLEIRTKRMESDLVRDEVDKELIKEVALCSETRNMLNNTCKIIETQLLELKTAKTRMEFDLTDKTDAYEIDKNCVGLSNSSSIILKHPGATRVPTEQSTPDGYNYFTKEALEMGEAVKNKSVEIRSTLNDIYLKIVKDLRNQAIQVDAVLAENISQTEMVFQHLEKELTQCLNQLSDTEKLIEELRGATKGLDDALKVAQSRLSDRLNRRNVESCRDTSQSGLIEEVKIINDNLSLMAKQLKIAEQTQAGLVKSRGDLEREIIVKKKTLFVDRDRGQLLRSYYPSAEALSGH</sequence>
<dbReference type="GO" id="GO:0005930">
    <property type="term" value="C:axoneme"/>
    <property type="evidence" value="ECO:0007669"/>
    <property type="project" value="UniProtKB-SubCell"/>
</dbReference>
<keyword evidence="2" id="KW-0963">Cytoplasm</keyword>
<organism evidence="7 8">
    <name type="scientific">Aphidius gifuensis</name>
    <name type="common">Parasitoid wasp</name>
    <dbReference type="NCBI Taxonomy" id="684658"/>
    <lineage>
        <taxon>Eukaryota</taxon>
        <taxon>Metazoa</taxon>
        <taxon>Ecdysozoa</taxon>
        <taxon>Arthropoda</taxon>
        <taxon>Hexapoda</taxon>
        <taxon>Insecta</taxon>
        <taxon>Pterygota</taxon>
        <taxon>Neoptera</taxon>
        <taxon>Endopterygota</taxon>
        <taxon>Hymenoptera</taxon>
        <taxon>Apocrita</taxon>
        <taxon>Ichneumonoidea</taxon>
        <taxon>Braconidae</taxon>
        <taxon>Aphidiinae</taxon>
        <taxon>Aphidius</taxon>
    </lineage>
</organism>
<evidence type="ECO:0000256" key="6">
    <source>
        <dbReference type="SAM" id="MobiDB-lite"/>
    </source>
</evidence>
<keyword evidence="4" id="KW-0969">Cilium</keyword>
<feature type="coiled-coil region" evidence="5">
    <location>
        <begin position="381"/>
        <end position="408"/>
    </location>
</feature>
<feature type="region of interest" description="Disordered" evidence="6">
    <location>
        <begin position="1"/>
        <end position="20"/>
    </location>
</feature>
<proteinExistence type="inferred from homology"/>
<dbReference type="PANTHER" id="PTHR19960:SF12">
    <property type="entry name" value="TEKTIN-4"/>
    <property type="match status" value="1"/>
</dbReference>
<keyword evidence="4" id="KW-0282">Flagellum</keyword>
<feature type="region of interest" description="Disordered" evidence="6">
    <location>
        <begin position="54"/>
        <end position="79"/>
    </location>
</feature>
<dbReference type="GO" id="GO:0060271">
    <property type="term" value="P:cilium assembly"/>
    <property type="evidence" value="ECO:0007669"/>
    <property type="project" value="UniProtKB-UniRule"/>
</dbReference>
<dbReference type="Pfam" id="PF03148">
    <property type="entry name" value="Tektin"/>
    <property type="match status" value="1"/>
</dbReference>
<dbReference type="PANTHER" id="PTHR19960">
    <property type="entry name" value="TEKTIN"/>
    <property type="match status" value="1"/>
</dbReference>
<dbReference type="GO" id="GO:0015630">
    <property type="term" value="C:microtubule cytoskeleton"/>
    <property type="evidence" value="ECO:0007669"/>
    <property type="project" value="UniProtKB-UniRule"/>
</dbReference>
<dbReference type="GO" id="GO:0005634">
    <property type="term" value="C:nucleus"/>
    <property type="evidence" value="ECO:0007669"/>
    <property type="project" value="TreeGrafter"/>
</dbReference>
<gene>
    <name evidence="7" type="ORF">HCN44_005229</name>
</gene>
<dbReference type="PRINTS" id="PR00511">
    <property type="entry name" value="TEKTIN"/>
</dbReference>
<dbReference type="AlphaFoldDB" id="A0A835CU23"/>
<dbReference type="EMBL" id="JACMRX010000003">
    <property type="protein sequence ID" value="KAF7992885.1"/>
    <property type="molecule type" value="Genomic_DNA"/>
</dbReference>
<name>A0A835CU23_APHGI</name>
<evidence type="ECO:0000256" key="2">
    <source>
        <dbReference type="ARBA" id="ARBA00022490"/>
    </source>
</evidence>